<protein>
    <submittedName>
        <fullName evidence="1">Uncharacterized protein</fullName>
    </submittedName>
</protein>
<dbReference type="Proteomes" id="UP000199699">
    <property type="component" value="Unassembled WGS sequence"/>
</dbReference>
<dbReference type="AlphaFoldDB" id="A0A1C6SUC3"/>
<evidence type="ECO:0000313" key="1">
    <source>
        <dbReference type="EMBL" id="SCL33067.1"/>
    </source>
</evidence>
<proteinExistence type="predicted"/>
<accession>A0A1C6SUC3</accession>
<dbReference type="EMBL" id="FMHT01000003">
    <property type="protein sequence ID" value="SCL33067.1"/>
    <property type="molecule type" value="Genomic_DNA"/>
</dbReference>
<dbReference type="STRING" id="145857.GA0070616_4626"/>
<sequence length="53" mass="5426">MIPDALAALGGVALAFTVLYAAARYVGLGKCVPCSRSLPPWSAVCSSCLKETP</sequence>
<evidence type="ECO:0000313" key="2">
    <source>
        <dbReference type="Proteomes" id="UP000199699"/>
    </source>
</evidence>
<organism evidence="1 2">
    <name type="scientific">Micromonospora nigra</name>
    <dbReference type="NCBI Taxonomy" id="145857"/>
    <lineage>
        <taxon>Bacteria</taxon>
        <taxon>Bacillati</taxon>
        <taxon>Actinomycetota</taxon>
        <taxon>Actinomycetes</taxon>
        <taxon>Micromonosporales</taxon>
        <taxon>Micromonosporaceae</taxon>
        <taxon>Micromonospora</taxon>
    </lineage>
</organism>
<keyword evidence="2" id="KW-1185">Reference proteome</keyword>
<name>A0A1C6SUC3_9ACTN</name>
<gene>
    <name evidence="1" type="ORF">GA0070616_4626</name>
</gene>
<reference evidence="1 2" key="1">
    <citation type="submission" date="2016-06" db="EMBL/GenBank/DDBJ databases">
        <authorList>
            <person name="Kjaerup R.B."/>
            <person name="Dalgaard T.S."/>
            <person name="Juul-Madsen H.R."/>
        </authorList>
    </citation>
    <scope>NUCLEOTIDE SEQUENCE [LARGE SCALE GENOMIC DNA]</scope>
    <source>
        <strain evidence="1 2">DSM 43818</strain>
    </source>
</reference>